<sequence length="93" mass="10502">MKAIWNGVTVAESDDTLLVEGEHYFPAASVRADCLLTSNRRSMDSARGECRYHNLFVNGDVLNDAVWYYPEPYEGAADLKGRMAFIRGVRIEE</sequence>
<keyword evidence="3" id="KW-1185">Reference proteome</keyword>
<feature type="domain" description="DUF427" evidence="1">
    <location>
        <begin position="1"/>
        <end position="87"/>
    </location>
</feature>
<evidence type="ECO:0000259" key="1">
    <source>
        <dbReference type="Pfam" id="PF04248"/>
    </source>
</evidence>
<dbReference type="Pfam" id="PF04248">
    <property type="entry name" value="NTP_transf_9"/>
    <property type="match status" value="1"/>
</dbReference>
<reference evidence="2" key="1">
    <citation type="submission" date="2022-04" db="EMBL/GenBank/DDBJ databases">
        <title>Whole genome sequence of Sphaerotilus sp. FB-5.</title>
        <authorList>
            <person name="Takeda M."/>
            <person name="Narihara S."/>
            <person name="Akimoto M."/>
            <person name="Akimoto R."/>
            <person name="Nishiyashiki S."/>
            <person name="Murakami T."/>
        </authorList>
    </citation>
    <scope>NUCLEOTIDE SEQUENCE</scope>
    <source>
        <strain evidence="2">FB-5</strain>
    </source>
</reference>
<dbReference type="RefSeq" id="WP_251969080.1">
    <property type="nucleotide sequence ID" value="NZ_AP025730.1"/>
</dbReference>
<gene>
    <name evidence="2" type="ORF">CATMQ487_26920</name>
</gene>
<dbReference type="Proteomes" id="UP001057498">
    <property type="component" value="Chromosome"/>
</dbReference>
<accession>A0ABM7YMP1</accession>
<evidence type="ECO:0000313" key="3">
    <source>
        <dbReference type="Proteomes" id="UP001057498"/>
    </source>
</evidence>
<name>A0ABM7YMP1_9BURK</name>
<dbReference type="InterPro" id="IPR007361">
    <property type="entry name" value="DUF427"/>
</dbReference>
<protein>
    <recommendedName>
        <fullName evidence="1">DUF427 domain-containing protein</fullName>
    </recommendedName>
</protein>
<dbReference type="InterPro" id="IPR038694">
    <property type="entry name" value="DUF427_sf"/>
</dbReference>
<dbReference type="PANTHER" id="PTHR34310:SF5">
    <property type="entry name" value="DUF427 DOMAIN PROTEIN (AFU_ORTHOLOGUE AFUA_3G02220)"/>
    <property type="match status" value="1"/>
</dbReference>
<proteinExistence type="predicted"/>
<organism evidence="2 3">
    <name type="scientific">Sphaerotilus microaerophilus</name>
    <dbReference type="NCBI Taxonomy" id="2914710"/>
    <lineage>
        <taxon>Bacteria</taxon>
        <taxon>Pseudomonadati</taxon>
        <taxon>Pseudomonadota</taxon>
        <taxon>Betaproteobacteria</taxon>
        <taxon>Burkholderiales</taxon>
        <taxon>Sphaerotilaceae</taxon>
        <taxon>Sphaerotilus</taxon>
    </lineage>
</organism>
<dbReference type="PANTHER" id="PTHR34310">
    <property type="entry name" value="DUF427 DOMAIN PROTEIN (AFU_ORTHOLOGUE AFUA_3G02220)"/>
    <property type="match status" value="1"/>
</dbReference>
<dbReference type="EMBL" id="AP025730">
    <property type="protein sequence ID" value="BDI05722.1"/>
    <property type="molecule type" value="Genomic_DNA"/>
</dbReference>
<dbReference type="Gene3D" id="2.170.150.40">
    <property type="entry name" value="Domain of unknown function (DUF427)"/>
    <property type="match status" value="1"/>
</dbReference>
<evidence type="ECO:0000313" key="2">
    <source>
        <dbReference type="EMBL" id="BDI05722.1"/>
    </source>
</evidence>